<dbReference type="PANTHER" id="PTHR30405:SF25">
    <property type="entry name" value="RNA-GUIDED DNA ENDONUCLEASE INSQ-RELATED"/>
    <property type="match status" value="1"/>
</dbReference>
<dbReference type="NCBIfam" id="TIGR01766">
    <property type="entry name" value="IS200/IS605 family accessory protein TnpB-like domain"/>
    <property type="match status" value="1"/>
</dbReference>
<dbReference type="InterPro" id="IPR001959">
    <property type="entry name" value="Transposase"/>
</dbReference>
<dbReference type="Pfam" id="PF12323">
    <property type="entry name" value="HTH_OrfB_IS605"/>
    <property type="match status" value="1"/>
</dbReference>
<evidence type="ECO:0000313" key="11">
    <source>
        <dbReference type="EMBL" id="MFC7246799.1"/>
    </source>
</evidence>
<feature type="domain" description="Probable transposase IS891/IS1136/IS1341" evidence="8">
    <location>
        <begin position="205"/>
        <end position="311"/>
    </location>
</feature>
<keyword evidence="5" id="KW-0862">Zinc</keyword>
<gene>
    <name evidence="11" type="ORF">ACFQO7_30350</name>
</gene>
<dbReference type="PANTHER" id="PTHR30405">
    <property type="entry name" value="TRANSPOSASE"/>
    <property type="match status" value="1"/>
</dbReference>
<dbReference type="GO" id="GO:0004519">
    <property type="term" value="F:endonuclease activity"/>
    <property type="evidence" value="ECO:0007669"/>
    <property type="project" value="UniProtKB-KW"/>
</dbReference>
<keyword evidence="11" id="KW-0255">Endonuclease</keyword>
<evidence type="ECO:0000259" key="9">
    <source>
        <dbReference type="Pfam" id="PF07282"/>
    </source>
</evidence>
<evidence type="ECO:0000259" key="8">
    <source>
        <dbReference type="Pfam" id="PF01385"/>
    </source>
</evidence>
<feature type="domain" description="Cas12f1-like TNB" evidence="9">
    <location>
        <begin position="338"/>
        <end position="404"/>
    </location>
</feature>
<reference evidence="12" key="1">
    <citation type="journal article" date="2019" name="Int. J. Syst. Evol. Microbiol.">
        <title>The Global Catalogue of Microorganisms (GCM) 10K type strain sequencing project: providing services to taxonomists for standard genome sequencing and annotation.</title>
        <authorList>
            <consortium name="The Broad Institute Genomics Platform"/>
            <consortium name="The Broad Institute Genome Sequencing Center for Infectious Disease"/>
            <person name="Wu L."/>
            <person name="Ma J."/>
        </authorList>
    </citation>
    <scope>NUCLEOTIDE SEQUENCE [LARGE SCALE GENOMIC DNA]</scope>
    <source>
        <strain evidence="12">CGMCC 1.9106</strain>
    </source>
</reference>
<evidence type="ECO:0000256" key="2">
    <source>
        <dbReference type="ARBA" id="ARBA00011044"/>
    </source>
</evidence>
<keyword evidence="6" id="KW-0238">DNA-binding</keyword>
<protein>
    <submittedName>
        <fullName evidence="11">RNA-guided endonuclease InsQ/TnpB family protein</fullName>
    </submittedName>
</protein>
<dbReference type="Pfam" id="PF01385">
    <property type="entry name" value="OrfB_IS605"/>
    <property type="match status" value="1"/>
</dbReference>
<evidence type="ECO:0000259" key="10">
    <source>
        <dbReference type="Pfam" id="PF12323"/>
    </source>
</evidence>
<keyword evidence="11" id="KW-0540">Nuclease</keyword>
<evidence type="ECO:0000313" key="12">
    <source>
        <dbReference type="Proteomes" id="UP001596392"/>
    </source>
</evidence>
<accession>A0ABW2H886</accession>
<keyword evidence="3" id="KW-0815">Transposition</keyword>
<keyword evidence="12" id="KW-1185">Reference proteome</keyword>
<proteinExistence type="inferred from homology"/>
<comment type="caution">
    <text evidence="11">The sequence shown here is derived from an EMBL/GenBank/DDBJ whole genome shotgun (WGS) entry which is preliminary data.</text>
</comment>
<dbReference type="EMBL" id="JBHTAC010000045">
    <property type="protein sequence ID" value="MFC7246799.1"/>
    <property type="molecule type" value="Genomic_DNA"/>
</dbReference>
<name>A0ABW2H886_9ACTN</name>
<dbReference type="Pfam" id="PF07282">
    <property type="entry name" value="Cas12f1-like_TNB"/>
    <property type="match status" value="1"/>
</dbReference>
<keyword evidence="4" id="KW-0479">Metal-binding</keyword>
<evidence type="ECO:0000256" key="7">
    <source>
        <dbReference type="ARBA" id="ARBA00023172"/>
    </source>
</evidence>
<dbReference type="InterPro" id="IPR021027">
    <property type="entry name" value="Transposase_put_HTH"/>
</dbReference>
<organism evidence="11 12">
    <name type="scientific">Catellatospora aurea</name>
    <dbReference type="NCBI Taxonomy" id="1337874"/>
    <lineage>
        <taxon>Bacteria</taxon>
        <taxon>Bacillati</taxon>
        <taxon>Actinomycetota</taxon>
        <taxon>Actinomycetes</taxon>
        <taxon>Micromonosporales</taxon>
        <taxon>Micromonosporaceae</taxon>
        <taxon>Catellatospora</taxon>
    </lineage>
</organism>
<dbReference type="InterPro" id="IPR010095">
    <property type="entry name" value="Cas12f1-like_TNB"/>
</dbReference>
<comment type="similarity">
    <text evidence="1">In the C-terminal section; belongs to the transposase 35 family.</text>
</comment>
<evidence type="ECO:0000256" key="6">
    <source>
        <dbReference type="ARBA" id="ARBA00023125"/>
    </source>
</evidence>
<sequence>MSVPGAGPASACRPDPQIWRLDEAFFQIRLNPTCGQSARLQACLTDHRMLYNAALQERRDAWSRARLSISYESQSGQLKEIRSGDLDGQGRWSFSSQQATLRRLNKVFNAFFSRVRKGHRGGCPRFKGVGWFHSVEWPKNGDGCKWDSRPDGEHLRVYLPGVGHVKVRAHRNVQGRVKTISVKREGVGRRAKWFVIVSCDDMPVQALPAAGVVIGVDMGVASFLTTSDGAQVLNPRFLANAAENLAAAQQVLARKKHGSNNRRRARARVAAIHSKVRRQRNDFHHKTALALVRDHDLIVVEHLSVGSMTRSASGTLDEPGTNVSQKSGLNRSILDAGWSSFIAILFAKAESTGRTAIAVNPTNTSRTCPNCGHVAAANRQSQAEFCCQECGHAGHADMVAAINILRRGLASLPKP</sequence>
<dbReference type="Proteomes" id="UP001596392">
    <property type="component" value="Unassembled WGS sequence"/>
</dbReference>
<keyword evidence="7" id="KW-0233">DNA recombination</keyword>
<evidence type="ECO:0000256" key="3">
    <source>
        <dbReference type="ARBA" id="ARBA00022578"/>
    </source>
</evidence>
<evidence type="ECO:0000256" key="4">
    <source>
        <dbReference type="ARBA" id="ARBA00022723"/>
    </source>
</evidence>
<evidence type="ECO:0000256" key="1">
    <source>
        <dbReference type="ARBA" id="ARBA00008761"/>
    </source>
</evidence>
<comment type="similarity">
    <text evidence="2">In the N-terminal section; belongs to the transposase 2 family.</text>
</comment>
<dbReference type="NCBIfam" id="NF040570">
    <property type="entry name" value="guided_TnpB"/>
    <property type="match status" value="1"/>
</dbReference>
<feature type="domain" description="Transposase putative helix-turn-helix" evidence="10">
    <location>
        <begin position="26"/>
        <end position="64"/>
    </location>
</feature>
<evidence type="ECO:0000256" key="5">
    <source>
        <dbReference type="ARBA" id="ARBA00022833"/>
    </source>
</evidence>
<dbReference type="InterPro" id="IPR051399">
    <property type="entry name" value="RNA-guided_DNA_endo/Transpos"/>
</dbReference>
<keyword evidence="11" id="KW-0378">Hydrolase</keyword>